<dbReference type="InterPro" id="IPR036609">
    <property type="entry name" value="LCCL_sf"/>
</dbReference>
<keyword evidence="1" id="KW-0812">Transmembrane</keyword>
<accession>A0A9P4U033</accession>
<feature type="transmembrane region" description="Helical" evidence="1">
    <location>
        <begin position="317"/>
        <end position="334"/>
    </location>
</feature>
<proteinExistence type="predicted"/>
<feature type="transmembrane region" description="Helical" evidence="1">
    <location>
        <begin position="286"/>
        <end position="305"/>
    </location>
</feature>
<dbReference type="OrthoDB" id="441660at2759"/>
<reference evidence="3" key="1">
    <citation type="journal article" date="2020" name="Stud. Mycol.">
        <title>101 Dothideomycetes genomes: a test case for predicting lifestyles and emergence of pathogens.</title>
        <authorList>
            <person name="Haridas S."/>
            <person name="Albert R."/>
            <person name="Binder M."/>
            <person name="Bloem J."/>
            <person name="Labutti K."/>
            <person name="Salamov A."/>
            <person name="Andreopoulos B."/>
            <person name="Baker S."/>
            <person name="Barry K."/>
            <person name="Bills G."/>
            <person name="Bluhm B."/>
            <person name="Cannon C."/>
            <person name="Castanera R."/>
            <person name="Culley D."/>
            <person name="Daum C."/>
            <person name="Ezra D."/>
            <person name="Gonzalez J."/>
            <person name="Henrissat B."/>
            <person name="Kuo A."/>
            <person name="Liang C."/>
            <person name="Lipzen A."/>
            <person name="Lutzoni F."/>
            <person name="Magnuson J."/>
            <person name="Mondo S."/>
            <person name="Nolan M."/>
            <person name="Ohm R."/>
            <person name="Pangilinan J."/>
            <person name="Park H.-J."/>
            <person name="Ramirez L."/>
            <person name="Alfaro M."/>
            <person name="Sun H."/>
            <person name="Tritt A."/>
            <person name="Yoshinaga Y."/>
            <person name="Zwiers L.-H."/>
            <person name="Turgeon B."/>
            <person name="Goodwin S."/>
            <person name="Spatafora J."/>
            <person name="Crous P."/>
            <person name="Grigoriev I."/>
        </authorList>
    </citation>
    <scope>NUCLEOTIDE SEQUENCE</scope>
    <source>
        <strain evidence="3">CBS 130266</strain>
    </source>
</reference>
<feature type="transmembrane region" description="Helical" evidence="1">
    <location>
        <begin position="220"/>
        <end position="238"/>
    </location>
</feature>
<dbReference type="InterPro" id="IPR004043">
    <property type="entry name" value="LCCL"/>
</dbReference>
<evidence type="ECO:0000313" key="4">
    <source>
        <dbReference type="Proteomes" id="UP000800235"/>
    </source>
</evidence>
<dbReference type="AlphaFoldDB" id="A0A9P4U033"/>
<dbReference type="SUPFAM" id="SSF69848">
    <property type="entry name" value="LCCL domain"/>
    <property type="match status" value="1"/>
</dbReference>
<gene>
    <name evidence="3" type="ORF">EJ08DRAFT_92845</name>
</gene>
<protein>
    <recommendedName>
        <fullName evidence="2">LCCL domain-containing protein</fullName>
    </recommendedName>
</protein>
<dbReference type="EMBL" id="MU007022">
    <property type="protein sequence ID" value="KAF2433159.1"/>
    <property type="molecule type" value="Genomic_DNA"/>
</dbReference>
<evidence type="ECO:0000313" key="3">
    <source>
        <dbReference type="EMBL" id="KAF2433159.1"/>
    </source>
</evidence>
<keyword evidence="1" id="KW-1133">Transmembrane helix</keyword>
<dbReference type="Pfam" id="PF03815">
    <property type="entry name" value="LCCL"/>
    <property type="match status" value="1"/>
</dbReference>
<feature type="domain" description="LCCL" evidence="2">
    <location>
        <begin position="18"/>
        <end position="130"/>
    </location>
</feature>
<dbReference type="Gene3D" id="2.170.130.20">
    <property type="entry name" value="LCCL-like domain"/>
    <property type="match status" value="1"/>
</dbReference>
<dbReference type="Proteomes" id="UP000800235">
    <property type="component" value="Unassembled WGS sequence"/>
</dbReference>
<dbReference type="PROSITE" id="PS50820">
    <property type="entry name" value="LCCL"/>
    <property type="match status" value="1"/>
</dbReference>
<organism evidence="3 4">
    <name type="scientific">Tothia fuscella</name>
    <dbReference type="NCBI Taxonomy" id="1048955"/>
    <lineage>
        <taxon>Eukaryota</taxon>
        <taxon>Fungi</taxon>
        <taxon>Dikarya</taxon>
        <taxon>Ascomycota</taxon>
        <taxon>Pezizomycotina</taxon>
        <taxon>Dothideomycetes</taxon>
        <taxon>Pleosporomycetidae</taxon>
        <taxon>Venturiales</taxon>
        <taxon>Cylindrosympodiaceae</taxon>
        <taxon>Tothia</taxon>
    </lineage>
</organism>
<dbReference type="PANTHER" id="PTHR31331:SF1">
    <property type="entry name" value="CYSTEINE RICH SECRETORY PROTEIN LCCL DOMAIN CONTAINING 2"/>
    <property type="match status" value="1"/>
</dbReference>
<comment type="caution">
    <text evidence="3">The sequence shown here is derived from an EMBL/GenBank/DDBJ whole genome shotgun (WGS) entry which is preliminary data.</text>
</comment>
<keyword evidence="1" id="KW-0472">Membrane</keyword>
<feature type="transmembrane region" description="Helical" evidence="1">
    <location>
        <begin position="183"/>
        <end position="200"/>
    </location>
</feature>
<dbReference type="InterPro" id="IPR051957">
    <property type="entry name" value="CRISP-LCCL_domain"/>
</dbReference>
<dbReference type="SMART" id="SM00603">
    <property type="entry name" value="LCCL"/>
    <property type="match status" value="1"/>
</dbReference>
<evidence type="ECO:0000259" key="2">
    <source>
        <dbReference type="PROSITE" id="PS50820"/>
    </source>
</evidence>
<evidence type="ECO:0000256" key="1">
    <source>
        <dbReference type="SAM" id="Phobius"/>
    </source>
</evidence>
<dbReference type="PANTHER" id="PTHR31331">
    <property type="entry name" value="LCCL DOMAIN PROTEIN (AFU_ORTHOLOGUE AFUA_5G08630)"/>
    <property type="match status" value="1"/>
</dbReference>
<keyword evidence="4" id="KW-1185">Reference proteome</keyword>
<feature type="transmembrane region" description="Helical" evidence="1">
    <location>
        <begin position="362"/>
        <end position="380"/>
    </location>
</feature>
<name>A0A9P4U033_9PEZI</name>
<sequence>MGVCFIPLCDCFEANQSRPNAFSCGRDGDQCRPFDNQTYNFRCPASCGNTQVLNPYTVGATTINYHTLVVGGPTEKEGTYENIYRGDSFVCSAAVHAGIISNKDGGCLTASLIGTQPNFPSVTQNGITSIGFNSSFPLAMTLKKRSEGGKQSSSAACSDPQWRALGVSVTFTSILSLFTTSSALFYCATFVSTFFQTALASDAPYSATFDGVVSTAMSRLLPAVFVGLIIYFYCVRYTLRRLRAQVEKTVLWLGACWVGVLSNYTLEKIPLQRLTPHDIKQQPGAIVALVFIVLILVTISCLQAWTFRNEGRLARYLGIYALLGTFVLLLLAIPRLNLRIHHYILALLLLPMTKIQTRPSLLYQGLLVGLFINGIARWGFASILQTSAELQGDARFTNALPIITTPTVSGNNITFSIGLEDGYNGLSALVNDVERFRVFGQSNNTISWMKQVGDTTEYFRFAYFKYDSFGAAAQVYTQAGIWNDDGSWTHMPPGPSSN</sequence>